<reference evidence="1 2" key="1">
    <citation type="submission" date="2017-05" db="EMBL/GenBank/DDBJ databases">
        <authorList>
            <person name="Oh N.-S."/>
        </authorList>
    </citation>
    <scope>NUCLEOTIDE SEQUENCE [LARGE SCALE GENOMIC DNA]</scope>
    <source>
        <strain evidence="1 2">4M13</strain>
    </source>
</reference>
<dbReference type="Proteomes" id="UP000195798">
    <property type="component" value="Chromosome"/>
</dbReference>
<evidence type="ECO:0000313" key="1">
    <source>
        <dbReference type="EMBL" id="ART99175.1"/>
    </source>
</evidence>
<dbReference type="AlphaFoldDB" id="A0AB33C4H1"/>
<evidence type="ECO:0000313" key="2">
    <source>
        <dbReference type="Proteomes" id="UP000195798"/>
    </source>
</evidence>
<name>A0AB33C4H1_LACGS</name>
<protein>
    <submittedName>
        <fullName evidence="1">Uncharacterized protein</fullName>
    </submittedName>
</protein>
<dbReference type="RefSeq" id="WP_065169598.1">
    <property type="nucleotide sequence ID" value="NZ_CP021427.1"/>
</dbReference>
<accession>A0AB33C4H1</accession>
<dbReference type="EMBL" id="CP021427">
    <property type="protein sequence ID" value="ART99175.1"/>
    <property type="molecule type" value="Genomic_DNA"/>
</dbReference>
<sequence>MIESKVFNGGREYEKIINDFIIKLATEKKKVDFSKLWLMSTDGKDQNSNDISAFSGMVWMGMNWGGCYKLVYKG</sequence>
<organism evidence="1 2">
    <name type="scientific">Lactobacillus gasseri</name>
    <dbReference type="NCBI Taxonomy" id="1596"/>
    <lineage>
        <taxon>Bacteria</taxon>
        <taxon>Bacillati</taxon>
        <taxon>Bacillota</taxon>
        <taxon>Bacilli</taxon>
        <taxon>Lactobacillales</taxon>
        <taxon>Lactobacillaceae</taxon>
        <taxon>Lactobacillus</taxon>
    </lineage>
</organism>
<gene>
    <name evidence="1" type="ORF">CCE30_09915</name>
</gene>
<proteinExistence type="predicted"/>